<reference evidence="2 3" key="1">
    <citation type="submission" date="2014-03" db="EMBL/GenBank/DDBJ databases">
        <title>Draft Genome Sequence of Actibacterium mucosum KCTC 23349, a Marine Alphaproteobacterium with Complex Ionic Requirements Isolated from Mediterranean Seawater at Malvarrosa Beach, Valencia, Spain.</title>
        <authorList>
            <person name="Arahal D.R."/>
            <person name="Shao Z."/>
            <person name="Lai Q."/>
            <person name="Pujalte M.J."/>
        </authorList>
    </citation>
    <scope>NUCLEOTIDE SEQUENCE [LARGE SCALE GENOMIC DNA]</scope>
    <source>
        <strain evidence="2 3">KCTC 23349</strain>
    </source>
</reference>
<sequence length="131" mass="13386">MEIVSVIVAAIAAYAFGSVWYMVLAKPWMAAAGLEADENGRPANGAGAAVFVAAFISTVVVAGMMRHIFALAGIDGAVKGLIAGLGLGLFIVVPWIATNYGFSGRPRNLLLIDGGYATIGCAVIGLVLALF</sequence>
<dbReference type="Pfam" id="PF08570">
    <property type="entry name" value="DUF1761"/>
    <property type="match status" value="1"/>
</dbReference>
<feature type="transmembrane region" description="Helical" evidence="1">
    <location>
        <begin position="6"/>
        <end position="24"/>
    </location>
</feature>
<comment type="caution">
    <text evidence="2">The sequence shown here is derived from an EMBL/GenBank/DDBJ whole genome shotgun (WGS) entry which is preliminary data.</text>
</comment>
<evidence type="ECO:0008006" key="4">
    <source>
        <dbReference type="Google" id="ProtNLM"/>
    </source>
</evidence>
<dbReference type="OrthoDB" id="344736at2"/>
<dbReference type="RefSeq" id="WP_035255474.1">
    <property type="nucleotide sequence ID" value="NZ_JFKE01000001.1"/>
</dbReference>
<gene>
    <name evidence="2" type="ORF">ACMU_01580</name>
</gene>
<name>A0A037ZL84_9RHOB</name>
<feature type="transmembrane region" description="Helical" evidence="1">
    <location>
        <begin position="45"/>
        <end position="65"/>
    </location>
</feature>
<dbReference type="Proteomes" id="UP000026249">
    <property type="component" value="Unassembled WGS sequence"/>
</dbReference>
<dbReference type="InterPro" id="IPR013879">
    <property type="entry name" value="DUF1761"/>
</dbReference>
<accession>A0A037ZL84</accession>
<evidence type="ECO:0000256" key="1">
    <source>
        <dbReference type="SAM" id="Phobius"/>
    </source>
</evidence>
<feature type="transmembrane region" description="Helical" evidence="1">
    <location>
        <begin position="109"/>
        <end position="130"/>
    </location>
</feature>
<dbReference type="STRING" id="1454373.ACMU_01580"/>
<protein>
    <recommendedName>
        <fullName evidence="4">DUF1761 domain-containing protein</fullName>
    </recommendedName>
</protein>
<dbReference type="AlphaFoldDB" id="A0A037ZL84"/>
<evidence type="ECO:0000313" key="2">
    <source>
        <dbReference type="EMBL" id="KAJ57211.1"/>
    </source>
</evidence>
<feature type="transmembrane region" description="Helical" evidence="1">
    <location>
        <begin position="77"/>
        <end position="97"/>
    </location>
</feature>
<keyword evidence="1" id="KW-1133">Transmembrane helix</keyword>
<keyword evidence="1" id="KW-0472">Membrane</keyword>
<dbReference type="EMBL" id="JFKE01000001">
    <property type="protein sequence ID" value="KAJ57211.1"/>
    <property type="molecule type" value="Genomic_DNA"/>
</dbReference>
<keyword evidence="3" id="KW-1185">Reference proteome</keyword>
<proteinExistence type="predicted"/>
<organism evidence="2 3">
    <name type="scientific">Actibacterium mucosum KCTC 23349</name>
    <dbReference type="NCBI Taxonomy" id="1454373"/>
    <lineage>
        <taxon>Bacteria</taxon>
        <taxon>Pseudomonadati</taxon>
        <taxon>Pseudomonadota</taxon>
        <taxon>Alphaproteobacteria</taxon>
        <taxon>Rhodobacterales</taxon>
        <taxon>Roseobacteraceae</taxon>
        <taxon>Actibacterium</taxon>
    </lineage>
</organism>
<evidence type="ECO:0000313" key="3">
    <source>
        <dbReference type="Proteomes" id="UP000026249"/>
    </source>
</evidence>
<keyword evidence="1" id="KW-0812">Transmembrane</keyword>